<name>A0AAV7TIH9_PLEWA</name>
<proteinExistence type="predicted"/>
<evidence type="ECO:0000313" key="3">
    <source>
        <dbReference type="Proteomes" id="UP001066276"/>
    </source>
</evidence>
<dbReference type="Proteomes" id="UP001066276">
    <property type="component" value="Chromosome 3_2"/>
</dbReference>
<feature type="signal peptide" evidence="1">
    <location>
        <begin position="1"/>
        <end position="17"/>
    </location>
</feature>
<sequence>MFFWTTGELSLVTAGGAVTVVCPAGGAGTRDLARRGGSRLPRFSRQVVLCWFACHRLRPVPFCSCLPDASVPRGLWFAPKDPLGPREQGVGRRVESFFNQLVGLLMQFVHCAYQLSGQWGW</sequence>
<comment type="caution">
    <text evidence="2">The sequence shown here is derived from an EMBL/GenBank/DDBJ whole genome shotgun (WGS) entry which is preliminary data.</text>
</comment>
<feature type="chain" id="PRO_5043922271" evidence="1">
    <location>
        <begin position="18"/>
        <end position="121"/>
    </location>
</feature>
<organism evidence="2 3">
    <name type="scientific">Pleurodeles waltl</name>
    <name type="common">Iberian ribbed newt</name>
    <dbReference type="NCBI Taxonomy" id="8319"/>
    <lineage>
        <taxon>Eukaryota</taxon>
        <taxon>Metazoa</taxon>
        <taxon>Chordata</taxon>
        <taxon>Craniata</taxon>
        <taxon>Vertebrata</taxon>
        <taxon>Euteleostomi</taxon>
        <taxon>Amphibia</taxon>
        <taxon>Batrachia</taxon>
        <taxon>Caudata</taxon>
        <taxon>Salamandroidea</taxon>
        <taxon>Salamandridae</taxon>
        <taxon>Pleurodelinae</taxon>
        <taxon>Pleurodeles</taxon>
    </lineage>
</organism>
<keyword evidence="3" id="KW-1185">Reference proteome</keyword>
<reference evidence="2" key="1">
    <citation type="journal article" date="2022" name="bioRxiv">
        <title>Sequencing and chromosome-scale assembly of the giantPleurodeles waltlgenome.</title>
        <authorList>
            <person name="Brown T."/>
            <person name="Elewa A."/>
            <person name="Iarovenko S."/>
            <person name="Subramanian E."/>
            <person name="Araus A.J."/>
            <person name="Petzold A."/>
            <person name="Susuki M."/>
            <person name="Suzuki K.-i.T."/>
            <person name="Hayashi T."/>
            <person name="Toyoda A."/>
            <person name="Oliveira C."/>
            <person name="Osipova E."/>
            <person name="Leigh N.D."/>
            <person name="Simon A."/>
            <person name="Yun M.H."/>
        </authorList>
    </citation>
    <scope>NUCLEOTIDE SEQUENCE</scope>
    <source>
        <strain evidence="2">20211129_DDA</strain>
        <tissue evidence="2">Liver</tissue>
    </source>
</reference>
<evidence type="ECO:0000256" key="1">
    <source>
        <dbReference type="SAM" id="SignalP"/>
    </source>
</evidence>
<dbReference type="AlphaFoldDB" id="A0AAV7TIH9"/>
<protein>
    <submittedName>
        <fullName evidence="2">Uncharacterized protein</fullName>
    </submittedName>
</protein>
<keyword evidence="1" id="KW-0732">Signal</keyword>
<evidence type="ECO:0000313" key="2">
    <source>
        <dbReference type="EMBL" id="KAJ1176129.1"/>
    </source>
</evidence>
<accession>A0AAV7TIH9</accession>
<dbReference type="EMBL" id="JANPWB010000006">
    <property type="protein sequence ID" value="KAJ1176129.1"/>
    <property type="molecule type" value="Genomic_DNA"/>
</dbReference>
<gene>
    <name evidence="2" type="ORF">NDU88_001412</name>
</gene>